<proteinExistence type="predicted"/>
<evidence type="ECO:0000313" key="3">
    <source>
        <dbReference type="Proteomes" id="UP000192491"/>
    </source>
</evidence>
<protein>
    <recommendedName>
        <fullName evidence="4">CDP-alcohol phosphatidyltransferase</fullName>
    </recommendedName>
</protein>
<feature type="transmembrane region" description="Helical" evidence="1">
    <location>
        <begin position="153"/>
        <end position="170"/>
    </location>
</feature>
<feature type="transmembrane region" description="Helical" evidence="1">
    <location>
        <begin position="55"/>
        <end position="73"/>
    </location>
</feature>
<dbReference type="InterPro" id="IPR000462">
    <property type="entry name" value="CDP-OH_P_trans"/>
</dbReference>
<organism evidence="2 3">
    <name type="scientific">Thiothrix lacustris</name>
    <dbReference type="NCBI Taxonomy" id="525917"/>
    <lineage>
        <taxon>Bacteria</taxon>
        <taxon>Pseudomonadati</taxon>
        <taxon>Pseudomonadota</taxon>
        <taxon>Gammaproteobacteria</taxon>
        <taxon>Thiotrichales</taxon>
        <taxon>Thiotrichaceae</taxon>
        <taxon>Thiothrix</taxon>
    </lineage>
</organism>
<comment type="caution">
    <text evidence="2">The sequence shown here is derived from an EMBL/GenBank/DDBJ whole genome shotgun (WGS) entry which is preliminary data.</text>
</comment>
<dbReference type="AlphaFoldDB" id="A0A1Y1QF85"/>
<evidence type="ECO:0000256" key="1">
    <source>
        <dbReference type="SAM" id="Phobius"/>
    </source>
</evidence>
<dbReference type="GO" id="GO:0016020">
    <property type="term" value="C:membrane"/>
    <property type="evidence" value="ECO:0007669"/>
    <property type="project" value="InterPro"/>
</dbReference>
<evidence type="ECO:0008006" key="4">
    <source>
        <dbReference type="Google" id="ProtNLM"/>
    </source>
</evidence>
<evidence type="ECO:0000313" key="2">
    <source>
        <dbReference type="EMBL" id="OQX04102.1"/>
    </source>
</evidence>
<dbReference type="Proteomes" id="UP000192491">
    <property type="component" value="Unassembled WGS sequence"/>
</dbReference>
<sequence length="199" mass="20885">MTTIYDLKPAFQQLPRPLMVWLANAGITPNQITWAALLLSVATGAAVVWTGGASWLLISIPLVLLVRMALNALDGMLAKEYQQQSRAGAMLNEMGDVVADAALYLPLGLLAGVSGIMVTLFVIVGIFAEMAGVLGAAIGGTRRYDGPMGKSDRAFLFGCIALLLGLGMTPGWWVDALLGVAVLLGGLTLVNRCRRGIAS</sequence>
<feature type="transmembrane region" description="Helical" evidence="1">
    <location>
        <begin position="21"/>
        <end position="49"/>
    </location>
</feature>
<dbReference type="InterPro" id="IPR043130">
    <property type="entry name" value="CDP-OH_PTrfase_TM_dom"/>
</dbReference>
<dbReference type="EMBL" id="MTEJ01000359">
    <property type="protein sequence ID" value="OQX04102.1"/>
    <property type="molecule type" value="Genomic_DNA"/>
</dbReference>
<dbReference type="Pfam" id="PF01066">
    <property type="entry name" value="CDP-OH_P_transf"/>
    <property type="match status" value="1"/>
</dbReference>
<dbReference type="GO" id="GO:0008654">
    <property type="term" value="P:phospholipid biosynthetic process"/>
    <property type="evidence" value="ECO:0007669"/>
    <property type="project" value="InterPro"/>
</dbReference>
<keyword evidence="1" id="KW-0812">Transmembrane</keyword>
<gene>
    <name evidence="2" type="ORF">BWK73_37305</name>
</gene>
<keyword evidence="1" id="KW-1133">Transmembrane helix</keyword>
<dbReference type="Gene3D" id="1.20.120.1760">
    <property type="match status" value="1"/>
</dbReference>
<accession>A0A1Y1QF85</accession>
<reference evidence="2 3" key="1">
    <citation type="submission" date="2017-01" db="EMBL/GenBank/DDBJ databases">
        <title>Novel large sulfur bacteria in the metagenomes of groundwater-fed chemosynthetic microbial mats in the Lake Huron basin.</title>
        <authorList>
            <person name="Sharrar A.M."/>
            <person name="Flood B.E."/>
            <person name="Bailey J.V."/>
            <person name="Jones D.S."/>
            <person name="Biddanda B."/>
            <person name="Ruberg S.A."/>
            <person name="Marcus D.N."/>
            <person name="Dick G.J."/>
        </authorList>
    </citation>
    <scope>NUCLEOTIDE SEQUENCE [LARGE SCALE GENOMIC DNA]</scope>
    <source>
        <strain evidence="2">A8</strain>
    </source>
</reference>
<keyword evidence="1" id="KW-0472">Membrane</keyword>
<name>A0A1Y1QF85_9GAMM</name>
<dbReference type="GO" id="GO:0016780">
    <property type="term" value="F:phosphotransferase activity, for other substituted phosphate groups"/>
    <property type="evidence" value="ECO:0007669"/>
    <property type="project" value="InterPro"/>
</dbReference>
<feature type="transmembrane region" description="Helical" evidence="1">
    <location>
        <begin position="120"/>
        <end position="141"/>
    </location>
</feature>